<dbReference type="STRING" id="53444.AYR59_03915"/>
<sequence>MIRLPKKNDEATETELSPFDIGDEVSFEIKKQKFTGFIDKAYKNAFLVTFESDDPEIIDSYHSKTVVNWKDLTMIKQAPRVEKEPEEDKEDSDENKK</sequence>
<evidence type="ECO:0000256" key="1">
    <source>
        <dbReference type="SAM" id="MobiDB-lite"/>
    </source>
</evidence>
<feature type="compositionally biased region" description="Acidic residues" evidence="1">
    <location>
        <begin position="84"/>
        <end position="97"/>
    </location>
</feature>
<comment type="caution">
    <text evidence="2">The sequence shown here is derived from an EMBL/GenBank/DDBJ whole genome shotgun (WGS) entry which is preliminary data.</text>
</comment>
<dbReference type="Proteomes" id="UP000051565">
    <property type="component" value="Unassembled WGS sequence"/>
</dbReference>
<proteinExistence type="predicted"/>
<reference evidence="2 3" key="1">
    <citation type="journal article" date="2015" name="Genome Announc.">
        <title>Expanding the biotechnology potential of lactobacilli through comparative genomics of 213 strains and associated genera.</title>
        <authorList>
            <person name="Sun Z."/>
            <person name="Harris H.M."/>
            <person name="McCann A."/>
            <person name="Guo C."/>
            <person name="Argimon S."/>
            <person name="Zhang W."/>
            <person name="Yang X."/>
            <person name="Jeffery I.B."/>
            <person name="Cooney J.C."/>
            <person name="Kagawa T.F."/>
            <person name="Liu W."/>
            <person name="Song Y."/>
            <person name="Salvetti E."/>
            <person name="Wrobel A."/>
            <person name="Rasinkangas P."/>
            <person name="Parkhill J."/>
            <person name="Rea M.C."/>
            <person name="O'Sullivan O."/>
            <person name="Ritari J."/>
            <person name="Douillard F.P."/>
            <person name="Paul Ross R."/>
            <person name="Yang R."/>
            <person name="Briner A.E."/>
            <person name="Felis G.E."/>
            <person name="de Vos W.M."/>
            <person name="Barrangou R."/>
            <person name="Klaenhammer T.R."/>
            <person name="Caufield P.W."/>
            <person name="Cui Y."/>
            <person name="Zhang H."/>
            <person name="O'Toole P.W."/>
        </authorList>
    </citation>
    <scope>NUCLEOTIDE SEQUENCE [LARGE SCALE GENOMIC DNA]</scope>
    <source>
        <strain evidence="2 3">DSM 20690</strain>
    </source>
</reference>
<accession>A0A0R2JN31</accession>
<gene>
    <name evidence="2" type="ORF">IV52_GL000845</name>
</gene>
<evidence type="ECO:0000313" key="2">
    <source>
        <dbReference type="EMBL" id="KRN78569.1"/>
    </source>
</evidence>
<evidence type="ECO:0000313" key="3">
    <source>
        <dbReference type="Proteomes" id="UP000051565"/>
    </source>
</evidence>
<dbReference type="AlphaFoldDB" id="A0A0R2JN31"/>
<dbReference type="PATRIC" id="fig|1122148.6.peg.869"/>
<organism evidence="2 3">
    <name type="scientific">Fructilactobacillus lindneri DSM 20690 = JCM 11027</name>
    <dbReference type="NCBI Taxonomy" id="1122148"/>
    <lineage>
        <taxon>Bacteria</taxon>
        <taxon>Bacillati</taxon>
        <taxon>Bacillota</taxon>
        <taxon>Bacilli</taxon>
        <taxon>Lactobacillales</taxon>
        <taxon>Lactobacillaceae</taxon>
        <taxon>Fructilactobacillus</taxon>
    </lineage>
</organism>
<protein>
    <recommendedName>
        <fullName evidence="4">DUF2187 domain-containing protein</fullName>
    </recommendedName>
</protein>
<name>A0A0R2JN31_9LACO</name>
<evidence type="ECO:0008006" key="4">
    <source>
        <dbReference type="Google" id="ProtNLM"/>
    </source>
</evidence>
<feature type="region of interest" description="Disordered" evidence="1">
    <location>
        <begin position="77"/>
        <end position="97"/>
    </location>
</feature>
<dbReference type="EMBL" id="JQBT01000033">
    <property type="protein sequence ID" value="KRN78569.1"/>
    <property type="molecule type" value="Genomic_DNA"/>
</dbReference>
<keyword evidence="3" id="KW-1185">Reference proteome</keyword>